<keyword evidence="12 19" id="KW-0675">Receptor</keyword>
<comment type="subcellular location">
    <subcellularLocation>
        <location evidence="1 14">Cell outer membrane</location>
        <topology evidence="1 14">Multi-pass membrane protein</topology>
    </subcellularLocation>
</comment>
<evidence type="ECO:0000256" key="9">
    <source>
        <dbReference type="ARBA" id="ARBA00023065"/>
    </source>
</evidence>
<evidence type="ECO:0000256" key="1">
    <source>
        <dbReference type="ARBA" id="ARBA00004571"/>
    </source>
</evidence>
<dbReference type="Pfam" id="PF07715">
    <property type="entry name" value="Plug"/>
    <property type="match status" value="1"/>
</dbReference>
<evidence type="ECO:0000313" key="20">
    <source>
        <dbReference type="Proteomes" id="UP000245812"/>
    </source>
</evidence>
<dbReference type="PROSITE" id="PS52016">
    <property type="entry name" value="TONB_DEPENDENT_REC_3"/>
    <property type="match status" value="1"/>
</dbReference>
<accession>A0A316I5G4</accession>
<keyword evidence="6 14" id="KW-0812">Transmembrane</keyword>
<feature type="signal peptide" evidence="16">
    <location>
        <begin position="1"/>
        <end position="33"/>
    </location>
</feature>
<keyword evidence="3 14" id="KW-0813">Transport</keyword>
<reference evidence="19 20" key="1">
    <citation type="submission" date="2018-05" db="EMBL/GenBank/DDBJ databases">
        <title>Genomic Encyclopedia of Type Strains, Phase IV (KMG-IV): sequencing the most valuable type-strain genomes for metagenomic binning, comparative biology and taxonomic classification.</title>
        <authorList>
            <person name="Goeker M."/>
        </authorList>
    </citation>
    <scope>NUCLEOTIDE SEQUENCE [LARGE SCALE GENOMIC DNA]</scope>
    <source>
        <strain evidence="19 20">DSM 14263</strain>
    </source>
</reference>
<evidence type="ECO:0000256" key="2">
    <source>
        <dbReference type="ARBA" id="ARBA00009810"/>
    </source>
</evidence>
<dbReference type="RefSeq" id="WP_109723137.1">
    <property type="nucleotide sequence ID" value="NZ_QGHC01000005.1"/>
</dbReference>
<feature type="chain" id="PRO_5016354817" evidence="16">
    <location>
        <begin position="34"/>
        <end position="801"/>
    </location>
</feature>
<keyword evidence="9" id="KW-0406">Ion transport</keyword>
<keyword evidence="11 14" id="KW-0472">Membrane</keyword>
<dbReference type="Pfam" id="PF00593">
    <property type="entry name" value="TonB_dep_Rec_b-barrel"/>
    <property type="match status" value="1"/>
</dbReference>
<keyword evidence="4 14" id="KW-1134">Transmembrane beta strand</keyword>
<dbReference type="NCBIfam" id="TIGR01783">
    <property type="entry name" value="TonB-siderophor"/>
    <property type="match status" value="1"/>
</dbReference>
<dbReference type="GO" id="GO:0015891">
    <property type="term" value="P:siderophore transport"/>
    <property type="evidence" value="ECO:0007669"/>
    <property type="project" value="InterPro"/>
</dbReference>
<dbReference type="InterPro" id="IPR039426">
    <property type="entry name" value="TonB-dep_rcpt-like"/>
</dbReference>
<dbReference type="FunFam" id="2.170.130.10:FF:000010">
    <property type="entry name" value="Ferripyoverdine receptor"/>
    <property type="match status" value="1"/>
</dbReference>
<organism evidence="19 20">
    <name type="scientific">Fulvimonas soli</name>
    <dbReference type="NCBI Taxonomy" id="155197"/>
    <lineage>
        <taxon>Bacteria</taxon>
        <taxon>Pseudomonadati</taxon>
        <taxon>Pseudomonadota</taxon>
        <taxon>Gammaproteobacteria</taxon>
        <taxon>Lysobacterales</taxon>
        <taxon>Rhodanobacteraceae</taxon>
        <taxon>Fulvimonas</taxon>
    </lineage>
</organism>
<evidence type="ECO:0000259" key="17">
    <source>
        <dbReference type="Pfam" id="PF00593"/>
    </source>
</evidence>
<evidence type="ECO:0000256" key="15">
    <source>
        <dbReference type="RuleBase" id="RU003357"/>
    </source>
</evidence>
<evidence type="ECO:0000256" key="3">
    <source>
        <dbReference type="ARBA" id="ARBA00022448"/>
    </source>
</evidence>
<keyword evidence="8" id="KW-0408">Iron</keyword>
<evidence type="ECO:0000256" key="6">
    <source>
        <dbReference type="ARBA" id="ARBA00022692"/>
    </source>
</evidence>
<evidence type="ECO:0000259" key="18">
    <source>
        <dbReference type="Pfam" id="PF07715"/>
    </source>
</evidence>
<evidence type="ECO:0000256" key="16">
    <source>
        <dbReference type="SAM" id="SignalP"/>
    </source>
</evidence>
<sequence length="801" mass="87132">MSSHPLAPSGPRRPLCRALLAAFGLAVLASPLAAREAPAATRQLHRYDIPAGPLAQALDRFAAQGGAVVERDLPLDGKRSHGLHGDYAAQDALAALLAGSGVKALDQGGGRYRLAARAPGEPEGVTTLEGVQATADVVQDDGYTVRAARGATRLPLSPRETPQSVSVVTRQQMDDFGLDNINAVLDATTGVNVERVETDRTFYSARGFDVTNFLVDGLGLPFTNGEQEGDIDTALYERVEVLRGANGLLSFTGNPSATINFVRKRPTADVQGNVGVGVGSWDDRRLDIDLSGPLNASHSVRGRLVATDQDTDSYLDRYHLRKQVLSGIVEADLSNSTLLSAGVSYQDNQPRGGMWGALPLYYADGSPTDYARSTNPAARWTTWDGADTRAFVELTQDLGADWSLKATFNYRRFAEGGNLFYVYGTPDPATGLGLFSYPSRYTSVEKQYVGDLYASGPFELGGRRHELVLGANAAKSDADQRSLYGNDVGTPLPSLDDWNGDYPRPAFDASRQGAQLHLRRSSLYATARWNLADPLRLITGASLVRVRGSGENYGTPNDYRRTRAVPFVGAVYDLSRNYSLYASYAQLFNPQTQTDVNNKVLDPVIGANLEAGVKGEWYEGRLNASFALFRTRQDGLAEYAGHSLETNLDYYRGIDAAARGYEFDVGGQLTEHWQLSGGYTQLGLADPDGHNVRTYVPRRTFRLATSYRFPAAGVKLGATLRWQDAIRRDQGAVATDGSEIVTRQGGYAVLGLMAGYDFAPGWSATLNLDNVTDRKYLTSLYWGQAYYAAPRSWMLDVRYSF</sequence>
<gene>
    <name evidence="19" type="ORF">C7456_10546</name>
</gene>
<keyword evidence="5" id="KW-0410">Iron transport</keyword>
<dbReference type="InterPro" id="IPR010105">
    <property type="entry name" value="TonB_sidphr_rcpt"/>
</dbReference>
<comment type="similarity">
    <text evidence="2 14 15">Belongs to the TonB-dependent receptor family.</text>
</comment>
<dbReference type="GO" id="GO:0038023">
    <property type="term" value="F:signaling receptor activity"/>
    <property type="evidence" value="ECO:0007669"/>
    <property type="project" value="InterPro"/>
</dbReference>
<keyword evidence="10 15" id="KW-0798">TonB box</keyword>
<proteinExistence type="inferred from homology"/>
<dbReference type="AlphaFoldDB" id="A0A316I5G4"/>
<dbReference type="Gene3D" id="2.170.130.10">
    <property type="entry name" value="TonB-dependent receptor, plug domain"/>
    <property type="match status" value="1"/>
</dbReference>
<comment type="caution">
    <text evidence="19">The sequence shown here is derived from an EMBL/GenBank/DDBJ whole genome shotgun (WGS) entry which is preliminary data.</text>
</comment>
<dbReference type="GO" id="GO:0009279">
    <property type="term" value="C:cell outer membrane"/>
    <property type="evidence" value="ECO:0007669"/>
    <property type="project" value="UniProtKB-SubCell"/>
</dbReference>
<feature type="domain" description="TonB-dependent receptor-like beta-barrel" evidence="17">
    <location>
        <begin position="335"/>
        <end position="771"/>
    </location>
</feature>
<dbReference type="CDD" id="cd01347">
    <property type="entry name" value="ligand_gated_channel"/>
    <property type="match status" value="1"/>
</dbReference>
<dbReference type="InterPro" id="IPR036942">
    <property type="entry name" value="Beta-barrel_TonB_sf"/>
</dbReference>
<evidence type="ECO:0000256" key="7">
    <source>
        <dbReference type="ARBA" id="ARBA00022729"/>
    </source>
</evidence>
<dbReference type="InterPro" id="IPR000531">
    <property type="entry name" value="Beta-barrel_TonB"/>
</dbReference>
<evidence type="ECO:0000256" key="13">
    <source>
        <dbReference type="ARBA" id="ARBA00023237"/>
    </source>
</evidence>
<dbReference type="EMBL" id="QGHC01000005">
    <property type="protein sequence ID" value="PWK88516.1"/>
    <property type="molecule type" value="Genomic_DNA"/>
</dbReference>
<keyword evidence="20" id="KW-1185">Reference proteome</keyword>
<dbReference type="Proteomes" id="UP000245812">
    <property type="component" value="Unassembled WGS sequence"/>
</dbReference>
<dbReference type="PANTHER" id="PTHR32552">
    <property type="entry name" value="FERRICHROME IRON RECEPTOR-RELATED"/>
    <property type="match status" value="1"/>
</dbReference>
<protein>
    <submittedName>
        <fullName evidence="19">Outer membrane receptor for ferric coprogen and ferric-rhodotorulic acid</fullName>
    </submittedName>
</protein>
<evidence type="ECO:0000256" key="4">
    <source>
        <dbReference type="ARBA" id="ARBA00022452"/>
    </source>
</evidence>
<evidence type="ECO:0000256" key="12">
    <source>
        <dbReference type="ARBA" id="ARBA00023170"/>
    </source>
</evidence>
<keyword evidence="7 16" id="KW-0732">Signal</keyword>
<dbReference type="InterPro" id="IPR012910">
    <property type="entry name" value="Plug_dom"/>
</dbReference>
<keyword evidence="13 14" id="KW-0998">Cell outer membrane</keyword>
<dbReference type="PANTHER" id="PTHR32552:SF74">
    <property type="entry name" value="HYDROXAMATE SIDEROPHORE RECEPTOR FHUE"/>
    <property type="match status" value="1"/>
</dbReference>
<evidence type="ECO:0000313" key="19">
    <source>
        <dbReference type="EMBL" id="PWK88516.1"/>
    </source>
</evidence>
<evidence type="ECO:0000256" key="5">
    <source>
        <dbReference type="ARBA" id="ARBA00022496"/>
    </source>
</evidence>
<dbReference type="Gene3D" id="2.40.170.20">
    <property type="entry name" value="TonB-dependent receptor, beta-barrel domain"/>
    <property type="match status" value="1"/>
</dbReference>
<feature type="domain" description="TonB-dependent receptor plug" evidence="18">
    <location>
        <begin position="158"/>
        <end position="254"/>
    </location>
</feature>
<evidence type="ECO:0000256" key="8">
    <source>
        <dbReference type="ARBA" id="ARBA00023004"/>
    </source>
</evidence>
<dbReference type="InterPro" id="IPR037066">
    <property type="entry name" value="Plug_dom_sf"/>
</dbReference>
<evidence type="ECO:0000256" key="10">
    <source>
        <dbReference type="ARBA" id="ARBA00023077"/>
    </source>
</evidence>
<dbReference type="GO" id="GO:0015344">
    <property type="term" value="F:siderophore uptake transmembrane transporter activity"/>
    <property type="evidence" value="ECO:0007669"/>
    <property type="project" value="TreeGrafter"/>
</dbReference>
<name>A0A316I5G4_9GAMM</name>
<evidence type="ECO:0000256" key="14">
    <source>
        <dbReference type="PROSITE-ProRule" id="PRU01360"/>
    </source>
</evidence>
<evidence type="ECO:0000256" key="11">
    <source>
        <dbReference type="ARBA" id="ARBA00023136"/>
    </source>
</evidence>
<dbReference type="Gene3D" id="3.55.50.30">
    <property type="match status" value="1"/>
</dbReference>
<dbReference type="SUPFAM" id="SSF56935">
    <property type="entry name" value="Porins"/>
    <property type="match status" value="1"/>
</dbReference>